<protein>
    <submittedName>
        <fullName evidence="1">Uncharacterized protein</fullName>
    </submittedName>
</protein>
<evidence type="ECO:0000313" key="2">
    <source>
        <dbReference type="Proteomes" id="UP000501648"/>
    </source>
</evidence>
<sequence length="99" mass="11833">MFLLTYLSASGGYQPYFAHFKRTRKALAPSNFVPPWKQLRLTLYVRNLMRKGSAFIWTRPDGRQFFCKTMRQLVARIMDYDGYILHTIFRKYGTRLIKT</sequence>
<evidence type="ECO:0000313" key="1">
    <source>
        <dbReference type="EMBL" id="QJQ03194.1"/>
    </source>
</evidence>
<name>A0A6M3ZX25_9BURK</name>
<proteinExistence type="predicted"/>
<gene>
    <name evidence="1" type="ORF">C798_24060</name>
</gene>
<accession>A0A6M3ZX25</accession>
<dbReference type="EMBL" id="CP008956">
    <property type="protein sequence ID" value="QJQ03194.1"/>
    <property type="molecule type" value="Genomic_DNA"/>
</dbReference>
<dbReference type="Proteomes" id="UP000501648">
    <property type="component" value="Chromosome"/>
</dbReference>
<reference evidence="1 2" key="1">
    <citation type="journal article" date="2012" name="J. Bacteriol.">
        <title>Genome sequence of the pathogenic Herbaspirillum seropedicae strain Os34, isolated from rice roots.</title>
        <authorList>
            <person name="Ye W."/>
            <person name="Ye S."/>
            <person name="Liu J."/>
            <person name="Chang S."/>
            <person name="Chen M."/>
            <person name="Zhu B."/>
            <person name="Guo L."/>
            <person name="An Q."/>
        </authorList>
    </citation>
    <scope>NUCLEOTIDE SEQUENCE [LARGE SCALE GENOMIC DNA]</scope>
    <source>
        <strain evidence="1 2">Os34</strain>
    </source>
</reference>
<organism evidence="1 2">
    <name type="scientific">Herbaspirillum rubrisubalbicans Os34</name>
    <dbReference type="NCBI Taxonomy" id="1235827"/>
    <lineage>
        <taxon>Bacteria</taxon>
        <taxon>Pseudomonadati</taxon>
        <taxon>Pseudomonadota</taxon>
        <taxon>Betaproteobacteria</taxon>
        <taxon>Burkholderiales</taxon>
        <taxon>Oxalobacteraceae</taxon>
        <taxon>Herbaspirillum</taxon>
    </lineage>
</organism>
<dbReference type="AlphaFoldDB" id="A0A6M3ZX25"/>